<evidence type="ECO:0000259" key="2">
    <source>
        <dbReference type="Pfam" id="PF19313"/>
    </source>
</evidence>
<gene>
    <name evidence="3" type="ORF">COA71_07935</name>
</gene>
<dbReference type="CDD" id="cd09618">
    <property type="entry name" value="CBM9_like_2"/>
    <property type="match status" value="1"/>
</dbReference>
<dbReference type="Pfam" id="PF19313">
    <property type="entry name" value="DUF5916"/>
    <property type="match status" value="1"/>
</dbReference>
<reference evidence="4" key="1">
    <citation type="submission" date="2017-08" db="EMBL/GenBank/DDBJ databases">
        <title>A dynamic microbial community with high functional redundancy inhabits the cold, oxic subseafloor aquifer.</title>
        <authorList>
            <person name="Tully B.J."/>
            <person name="Wheat C.G."/>
            <person name="Glazer B.T."/>
            <person name="Huber J.A."/>
        </authorList>
    </citation>
    <scope>NUCLEOTIDE SEQUENCE [LARGE SCALE GENOMIC DNA]</scope>
</reference>
<sequence length="756" mass="84578">MSPLILFHCLLLLTSLRYSPASKIQYQGTLLAKYIRILICLSLSLPTLAYAQPTAVSANNKSIEIQYTNTPPVIDGLIDDAVWENAAFIDDLHQVNPVEYATPSERTDIYLLYDTDALYVAVRLFIDEADLTDNILRRTGNVIQDDNIVINVDPFNNQRTGYYFGVNANGVRVDGIFQNVTQPDNDWDSIFYVETSRFEGGWIAEFAIPFKSLSFDPNSSTWGLNFTRAIQSRNEMMAWQSYDRRFDPSSYGELTGLDNINQGLGLDITPSFSMNSARRFSPDNTNENFEPSLDLVYKITPSLNGSFTVNTDFSATEVDNRQVNLSRFNLFFPEKRDFFLRESDIFQFGRIGASGTLGGGQNGRPFFSRNIGLGNSGGSVDLNYGAKVSGRIGNLDIGALSIRQAEQATADASTLSVVRANMGLTGESTLGFIMTDGNPRSNLDNSLFGADYLYRNSGLSGGRSLEVSGWYQASDTEGISDNDSAAGVGFALTNNNGFNGGVAVKRFESNFNPALGFANRTGVEDFSVQSGYSHRFSSGYLQTYDFRLTGRRYDSIGGGLESQTILFQPFSISNRSGDRFLWISKYNKEVLIAPFEISPGVIIPAGEYHFNDDGFTFRTAGFREWSGSISYIHGNFYSGTFDRSWADITWKPSPKFNTTISYDIQFVDLPEGKFTTRILSGGIDYIFSKSLSWINLIQYDNVSETMGINMRLHWIPEEGQEFFFVINQVLEDYDRDNRFHSALTDITAKFSYTFRY</sequence>
<comment type="caution">
    <text evidence="3">The sequence shown here is derived from an EMBL/GenBank/DDBJ whole genome shotgun (WGS) entry which is preliminary data.</text>
</comment>
<dbReference type="SUPFAM" id="SSF49344">
    <property type="entry name" value="CBD9-like"/>
    <property type="match status" value="1"/>
</dbReference>
<dbReference type="Pfam" id="PF06452">
    <property type="entry name" value="CBM9_1"/>
    <property type="match status" value="1"/>
</dbReference>
<proteinExistence type="predicted"/>
<dbReference type="GO" id="GO:0004553">
    <property type="term" value="F:hydrolase activity, hydrolyzing O-glycosyl compounds"/>
    <property type="evidence" value="ECO:0007669"/>
    <property type="project" value="InterPro"/>
</dbReference>
<accession>A0A2A5CCB4</accession>
<evidence type="ECO:0000313" key="4">
    <source>
        <dbReference type="Proteomes" id="UP000228987"/>
    </source>
</evidence>
<name>A0A2A5CCB4_9GAMM</name>
<evidence type="ECO:0000313" key="3">
    <source>
        <dbReference type="EMBL" id="PCJ41479.1"/>
    </source>
</evidence>
<dbReference type="GO" id="GO:0016052">
    <property type="term" value="P:carbohydrate catabolic process"/>
    <property type="evidence" value="ECO:0007669"/>
    <property type="project" value="InterPro"/>
</dbReference>
<dbReference type="AlphaFoldDB" id="A0A2A5CCB4"/>
<dbReference type="InterPro" id="IPR010502">
    <property type="entry name" value="Carb-bd_dom_fam9"/>
</dbReference>
<protein>
    <submittedName>
        <fullName evidence="3">Uncharacterized protein</fullName>
    </submittedName>
</protein>
<dbReference type="EMBL" id="NVWI01000005">
    <property type="protein sequence ID" value="PCJ41479.1"/>
    <property type="molecule type" value="Genomic_DNA"/>
</dbReference>
<organism evidence="3 4">
    <name type="scientific">SAR86 cluster bacterium</name>
    <dbReference type="NCBI Taxonomy" id="2030880"/>
    <lineage>
        <taxon>Bacteria</taxon>
        <taxon>Pseudomonadati</taxon>
        <taxon>Pseudomonadota</taxon>
        <taxon>Gammaproteobacteria</taxon>
        <taxon>SAR86 cluster</taxon>
    </lineage>
</organism>
<dbReference type="InterPro" id="IPR045670">
    <property type="entry name" value="DUF5916"/>
</dbReference>
<feature type="domain" description="DUF5916" evidence="2">
    <location>
        <begin position="266"/>
        <end position="400"/>
    </location>
</feature>
<evidence type="ECO:0000259" key="1">
    <source>
        <dbReference type="Pfam" id="PF06452"/>
    </source>
</evidence>
<dbReference type="Proteomes" id="UP000228987">
    <property type="component" value="Unassembled WGS sequence"/>
</dbReference>
<dbReference type="GO" id="GO:0030246">
    <property type="term" value="F:carbohydrate binding"/>
    <property type="evidence" value="ECO:0007669"/>
    <property type="project" value="InterPro"/>
</dbReference>
<dbReference type="Gene3D" id="2.60.40.1190">
    <property type="match status" value="1"/>
</dbReference>
<feature type="domain" description="Carbohydrate-binding" evidence="1">
    <location>
        <begin position="74"/>
        <end position="255"/>
    </location>
</feature>